<evidence type="ECO:0000313" key="5">
    <source>
        <dbReference type="EMBL" id="RHC13742.1"/>
    </source>
</evidence>
<dbReference type="EMBL" id="CYXZ01000055">
    <property type="protein sequence ID" value="CUN32207.1"/>
    <property type="molecule type" value="Genomic_DNA"/>
</dbReference>
<dbReference type="EMBL" id="QSHO01000019">
    <property type="protein sequence ID" value="RHC13742.1"/>
    <property type="molecule type" value="Genomic_DNA"/>
</dbReference>
<dbReference type="GO" id="GO:0005829">
    <property type="term" value="C:cytosol"/>
    <property type="evidence" value="ECO:0007669"/>
    <property type="project" value="TreeGrafter"/>
</dbReference>
<dbReference type="InterPro" id="IPR001387">
    <property type="entry name" value="Cro/C1-type_HTH"/>
</dbReference>
<evidence type="ECO:0000313" key="8">
    <source>
        <dbReference type="Proteomes" id="UP000095350"/>
    </source>
</evidence>
<dbReference type="AlphaFoldDB" id="A0A173W1B6"/>
<dbReference type="Proteomes" id="UP000478483">
    <property type="component" value="Unassembled WGS sequence"/>
</dbReference>
<dbReference type="SUPFAM" id="SSF47413">
    <property type="entry name" value="lambda repressor-like DNA-binding domains"/>
    <property type="match status" value="1"/>
</dbReference>
<dbReference type="InterPro" id="IPR010982">
    <property type="entry name" value="Lambda_DNA-bd_dom_sf"/>
</dbReference>
<feature type="domain" description="HTH cro/C1-type" evidence="2">
    <location>
        <begin position="11"/>
        <end position="51"/>
    </location>
</feature>
<dbReference type="GO" id="GO:0003677">
    <property type="term" value="F:DNA binding"/>
    <property type="evidence" value="ECO:0007669"/>
    <property type="project" value="UniProtKB-KW"/>
</dbReference>
<evidence type="ECO:0000313" key="3">
    <source>
        <dbReference type="EMBL" id="CUN32207.1"/>
    </source>
</evidence>
<evidence type="ECO:0000256" key="1">
    <source>
        <dbReference type="ARBA" id="ARBA00023125"/>
    </source>
</evidence>
<evidence type="ECO:0000313" key="12">
    <source>
        <dbReference type="Proteomes" id="UP000478483"/>
    </source>
</evidence>
<dbReference type="EMBL" id="QRID01000010">
    <property type="protein sequence ID" value="RHG27626.1"/>
    <property type="molecule type" value="Genomic_DNA"/>
</dbReference>
<dbReference type="Proteomes" id="UP000284051">
    <property type="component" value="Unassembled WGS sequence"/>
</dbReference>
<dbReference type="Proteomes" id="UP000095350">
    <property type="component" value="Unassembled WGS sequence"/>
</dbReference>
<accession>A0A173W1B6</accession>
<dbReference type="PROSITE" id="PS50943">
    <property type="entry name" value="HTH_CROC1"/>
    <property type="match status" value="1"/>
</dbReference>
<evidence type="ECO:0000313" key="10">
    <source>
        <dbReference type="Proteomes" id="UP000283586"/>
    </source>
</evidence>
<dbReference type="EMBL" id="QRQN01000023">
    <property type="protein sequence ID" value="RHN04844.1"/>
    <property type="molecule type" value="Genomic_DNA"/>
</dbReference>
<dbReference type="GO" id="GO:0003700">
    <property type="term" value="F:DNA-binding transcription factor activity"/>
    <property type="evidence" value="ECO:0007669"/>
    <property type="project" value="TreeGrafter"/>
</dbReference>
<dbReference type="InterPro" id="IPR050807">
    <property type="entry name" value="TransReg_Diox_bact_type"/>
</dbReference>
<dbReference type="Gene3D" id="1.10.260.40">
    <property type="entry name" value="lambda repressor-like DNA-binding domains"/>
    <property type="match status" value="1"/>
</dbReference>
<dbReference type="PANTHER" id="PTHR46797">
    <property type="entry name" value="HTH-TYPE TRANSCRIPTIONAL REGULATOR"/>
    <property type="match status" value="1"/>
</dbReference>
<reference evidence="9 10" key="2">
    <citation type="submission" date="2018-08" db="EMBL/GenBank/DDBJ databases">
        <title>A genome reference for cultivated species of the human gut microbiota.</title>
        <authorList>
            <person name="Zou Y."/>
            <person name="Xue W."/>
            <person name="Luo G."/>
        </authorList>
    </citation>
    <scope>NUCLEOTIDE SEQUENCE [LARGE SCALE GENOMIC DNA]</scope>
    <source>
        <strain evidence="7 10">AF31-21AC</strain>
        <strain evidence="6 11">AM22-21LB</strain>
        <strain evidence="5 9">AM37-1AC</strain>
    </source>
</reference>
<keyword evidence="1" id="KW-0238">DNA-binding</keyword>
<evidence type="ECO:0000313" key="7">
    <source>
        <dbReference type="EMBL" id="RHN04844.1"/>
    </source>
</evidence>
<evidence type="ECO:0000259" key="2">
    <source>
        <dbReference type="PROSITE" id="PS50943"/>
    </source>
</evidence>
<protein>
    <submittedName>
        <fullName evidence="3 4">Helix-turn-helix</fullName>
    </submittedName>
    <submittedName>
        <fullName evidence="5">XRE family transcriptional regulator</fullName>
    </submittedName>
</protein>
<dbReference type="EMBL" id="WNAJ01000050">
    <property type="protein sequence ID" value="MTR87244.1"/>
    <property type="molecule type" value="Genomic_DNA"/>
</dbReference>
<dbReference type="Proteomes" id="UP000283513">
    <property type="component" value="Unassembled WGS sequence"/>
</dbReference>
<evidence type="ECO:0000313" key="11">
    <source>
        <dbReference type="Proteomes" id="UP000284051"/>
    </source>
</evidence>
<dbReference type="PaxDb" id="166486-ERS852572_03848"/>
<evidence type="ECO:0000313" key="9">
    <source>
        <dbReference type="Proteomes" id="UP000283513"/>
    </source>
</evidence>
<evidence type="ECO:0000313" key="4">
    <source>
        <dbReference type="EMBL" id="MTR87244.1"/>
    </source>
</evidence>
<gene>
    <name evidence="6" type="ORF">DW264_10980</name>
    <name evidence="5" type="ORF">DW856_16770</name>
    <name evidence="7" type="ORF">DWZ31_15910</name>
    <name evidence="3" type="ORF">ERS852572_03848</name>
    <name evidence="4" type="ORF">GMD50_19980</name>
</gene>
<organism evidence="3 8">
    <name type="scientific">Roseburia intestinalis</name>
    <dbReference type="NCBI Taxonomy" id="166486"/>
    <lineage>
        <taxon>Bacteria</taxon>
        <taxon>Bacillati</taxon>
        <taxon>Bacillota</taxon>
        <taxon>Clostridia</taxon>
        <taxon>Lachnospirales</taxon>
        <taxon>Lachnospiraceae</taxon>
        <taxon>Roseburia</taxon>
    </lineage>
</organism>
<name>A0A173W1B6_9FIRM</name>
<dbReference type="CDD" id="cd00093">
    <property type="entry name" value="HTH_XRE"/>
    <property type="match status" value="1"/>
</dbReference>
<sequence length="90" mass="10472">MEERSWTEYRLAKEANLSHSTVANMFNRNNAPTFPTLEAICNAFQMTLSQFFCEDGNLIELTDEEKELISRWKQLSAEQRKVLLELMGVI</sequence>
<proteinExistence type="predicted"/>
<dbReference type="Pfam" id="PF13443">
    <property type="entry name" value="HTH_26"/>
    <property type="match status" value="1"/>
</dbReference>
<evidence type="ECO:0000313" key="6">
    <source>
        <dbReference type="EMBL" id="RHG27626.1"/>
    </source>
</evidence>
<reference evidence="3 8" key="1">
    <citation type="submission" date="2015-09" db="EMBL/GenBank/DDBJ databases">
        <authorList>
            <consortium name="Pathogen Informatics"/>
        </authorList>
    </citation>
    <scope>NUCLEOTIDE SEQUENCE [LARGE SCALE GENOMIC DNA]</scope>
    <source>
        <strain evidence="3 8">2789STDY5834960</strain>
    </source>
</reference>
<dbReference type="Proteomes" id="UP000283586">
    <property type="component" value="Unassembled WGS sequence"/>
</dbReference>
<reference evidence="4 12" key="3">
    <citation type="journal article" date="2019" name="Nat. Med.">
        <title>A library of human gut bacterial isolates paired with longitudinal multiomics data enables mechanistic microbiome research.</title>
        <authorList>
            <person name="Poyet M."/>
            <person name="Groussin M."/>
            <person name="Gibbons S.M."/>
            <person name="Avila-Pacheco J."/>
            <person name="Jiang X."/>
            <person name="Kearney S.M."/>
            <person name="Perrotta A.R."/>
            <person name="Berdy B."/>
            <person name="Zhao S."/>
            <person name="Lieberman T.D."/>
            <person name="Swanson P.K."/>
            <person name="Smith M."/>
            <person name="Roesemann S."/>
            <person name="Alexander J.E."/>
            <person name="Rich S.A."/>
            <person name="Livny J."/>
            <person name="Vlamakis H."/>
            <person name="Clish C."/>
            <person name="Bullock K."/>
            <person name="Deik A."/>
            <person name="Scott J."/>
            <person name="Pierce K.A."/>
            <person name="Xavier R.J."/>
            <person name="Alm E.J."/>
        </authorList>
    </citation>
    <scope>NUCLEOTIDE SEQUENCE [LARGE SCALE GENOMIC DNA]</scope>
    <source>
        <strain evidence="4 12">BIOML-A1</strain>
    </source>
</reference>
<dbReference type="OrthoDB" id="1726456at2"/>
<dbReference type="PANTHER" id="PTHR46797:SF1">
    <property type="entry name" value="METHYLPHOSPHONATE SYNTHASE"/>
    <property type="match status" value="1"/>
</dbReference>